<dbReference type="PROSITE" id="PS50983">
    <property type="entry name" value="FE_B12_PBP"/>
    <property type="match status" value="1"/>
</dbReference>
<accession>A0ABQ3LWX6</accession>
<dbReference type="Pfam" id="PF01497">
    <property type="entry name" value="Peripla_BP_2"/>
    <property type="match status" value="1"/>
</dbReference>
<dbReference type="InterPro" id="IPR002491">
    <property type="entry name" value="ABC_transptr_periplasmic_BD"/>
</dbReference>
<keyword evidence="2" id="KW-0732">Signal</keyword>
<protein>
    <submittedName>
        <fullName evidence="4">ABC transporter substrate-binding protein</fullName>
    </submittedName>
</protein>
<evidence type="ECO:0000256" key="1">
    <source>
        <dbReference type="ARBA" id="ARBA00008814"/>
    </source>
</evidence>
<feature type="signal peptide" evidence="2">
    <location>
        <begin position="1"/>
        <end position="24"/>
    </location>
</feature>
<dbReference type="Proteomes" id="UP000605568">
    <property type="component" value="Unassembled WGS sequence"/>
</dbReference>
<reference evidence="5" key="1">
    <citation type="journal article" date="2019" name="Int. J. Syst. Evol. Microbiol.">
        <title>The Global Catalogue of Microorganisms (GCM) 10K type strain sequencing project: providing services to taxonomists for standard genome sequencing and annotation.</title>
        <authorList>
            <consortium name="The Broad Institute Genomics Platform"/>
            <consortium name="The Broad Institute Genome Sequencing Center for Infectious Disease"/>
            <person name="Wu L."/>
            <person name="Ma J."/>
        </authorList>
    </citation>
    <scope>NUCLEOTIDE SEQUENCE [LARGE SCALE GENOMIC DNA]</scope>
    <source>
        <strain evidence="5">CGMCC 4.7367</strain>
    </source>
</reference>
<comment type="caution">
    <text evidence="4">The sequence shown here is derived from an EMBL/GenBank/DDBJ whole genome shotgun (WGS) entry which is preliminary data.</text>
</comment>
<comment type="similarity">
    <text evidence="1">Belongs to the bacterial solute-binding protein 8 family.</text>
</comment>
<evidence type="ECO:0000313" key="4">
    <source>
        <dbReference type="EMBL" id="GHH27918.1"/>
    </source>
</evidence>
<feature type="domain" description="Fe/B12 periplasmic-binding" evidence="3">
    <location>
        <begin position="52"/>
        <end position="330"/>
    </location>
</feature>
<dbReference type="RefSeq" id="WP_191295459.1">
    <property type="nucleotide sequence ID" value="NZ_BNAR01000001.1"/>
</dbReference>
<dbReference type="InterPro" id="IPR050902">
    <property type="entry name" value="ABC_Transporter_SBP"/>
</dbReference>
<proteinExistence type="inferred from homology"/>
<dbReference type="Gene3D" id="3.40.50.1980">
    <property type="entry name" value="Nitrogenase molybdenum iron protein domain"/>
    <property type="match status" value="2"/>
</dbReference>
<dbReference type="EMBL" id="BNAR01000001">
    <property type="protein sequence ID" value="GHH27918.1"/>
    <property type="molecule type" value="Genomic_DNA"/>
</dbReference>
<sequence length="330" mass="34005">MRRAVLVLAAVLPLAACGTASPSAAPASVPSGPVTVKDCAGKDVTFDKTPERVVTLDGYAAQTLVRLGVADKIVGTGFPAPFSADQAPHAERLAKIPVLAERVPVTEVVAAQQPDLVLTSFESFGGPSGSPKDADLVTMRAKGLTSCLRGPGSGRAALTDLAPTYEYVRKLGAVFGVGERAEQLVAELEGRAKAVAAKTSGAKPKVLVLQDNPVAGQPLQTSGAGTIAHALISLAGGESIFSDVSSMHAEISPEEVVQRDPQVVWVITDYTFAKLKGQELVAAVKANPLLANTTAGRQGKIISTSQYLVSFPSPLNVDGLEQLANALHAG</sequence>
<evidence type="ECO:0000256" key="2">
    <source>
        <dbReference type="SAM" id="SignalP"/>
    </source>
</evidence>
<dbReference type="SUPFAM" id="SSF53807">
    <property type="entry name" value="Helical backbone' metal receptor"/>
    <property type="match status" value="1"/>
</dbReference>
<dbReference type="PANTHER" id="PTHR30535">
    <property type="entry name" value="VITAMIN B12-BINDING PROTEIN"/>
    <property type="match status" value="1"/>
</dbReference>
<evidence type="ECO:0000313" key="5">
    <source>
        <dbReference type="Proteomes" id="UP000605568"/>
    </source>
</evidence>
<evidence type="ECO:0000259" key="3">
    <source>
        <dbReference type="PROSITE" id="PS50983"/>
    </source>
</evidence>
<name>A0ABQ3LWX6_9PSEU</name>
<organism evidence="4 5">
    <name type="scientific">Lentzea cavernae</name>
    <dbReference type="NCBI Taxonomy" id="2020703"/>
    <lineage>
        <taxon>Bacteria</taxon>
        <taxon>Bacillati</taxon>
        <taxon>Actinomycetota</taxon>
        <taxon>Actinomycetes</taxon>
        <taxon>Pseudonocardiales</taxon>
        <taxon>Pseudonocardiaceae</taxon>
        <taxon>Lentzea</taxon>
    </lineage>
</organism>
<feature type="chain" id="PRO_5045748632" evidence="2">
    <location>
        <begin position="25"/>
        <end position="330"/>
    </location>
</feature>
<keyword evidence="5" id="KW-1185">Reference proteome</keyword>
<gene>
    <name evidence="4" type="ORF">GCM10017774_01260</name>
</gene>
<dbReference type="PANTHER" id="PTHR30535:SF7">
    <property type="entry name" value="IRON(III) DICITRATE-BINDING PROTEIN"/>
    <property type="match status" value="1"/>
</dbReference>